<feature type="signal peptide" evidence="2">
    <location>
        <begin position="1"/>
        <end position="25"/>
    </location>
</feature>
<protein>
    <recommendedName>
        <fullName evidence="5">Porin domain-containing protein</fullName>
    </recommendedName>
</protein>
<reference evidence="3 4" key="1">
    <citation type="journal article" date="2015" name="G3 (Bethesda)">
        <title>Insights into Ongoing Evolution of the Hexachlorocyclohexane Catabolic Pathway from Comparative Genomics of Ten Sphingomonadaceae Strains.</title>
        <authorList>
            <person name="Pearce S.L."/>
            <person name="Oakeshott J.G."/>
            <person name="Pandey G."/>
        </authorList>
    </citation>
    <scope>NUCLEOTIDE SEQUENCE [LARGE SCALE GENOMIC DNA]</scope>
    <source>
        <strain evidence="3 4">LL01</strain>
    </source>
</reference>
<evidence type="ECO:0008006" key="5">
    <source>
        <dbReference type="Google" id="ProtNLM"/>
    </source>
</evidence>
<feature type="region of interest" description="Disordered" evidence="1">
    <location>
        <begin position="51"/>
        <end position="71"/>
    </location>
</feature>
<evidence type="ECO:0000313" key="3">
    <source>
        <dbReference type="EMBL" id="KMS56719.1"/>
    </source>
</evidence>
<dbReference type="RefSeq" id="WP_066598996.1">
    <property type="nucleotide sequence ID" value="NZ_KQ130434.1"/>
</dbReference>
<dbReference type="AlphaFoldDB" id="A0A0J7XYU2"/>
<dbReference type="SUPFAM" id="SSF56935">
    <property type="entry name" value="Porins"/>
    <property type="match status" value="1"/>
</dbReference>
<sequence>MKGTLRLMSAAGALMLAATAAPAMAGTTADLLKRLHEKGILTDDEYQELAKGQTAEAAQTAAAPAPAVTPDASGGAGYVRMTDSGVGLQIGDVTLKFSGSVNGFYVHDNGDTPSATTAVTGGVATVGGSTSAVRNGLLPGFLKVEASTSLEGWNVGAHFGMYPGINSVNYAAGGGANSAGNPRALQTAGIDFRQTYLTFGRAGFGEVKIGRDIGLFASEAILNDITLLSSGTPAGNVAPSNTTLGRIGTGYIYTDFQPQITYTTPNFSGFTASVGIFEPLSSLTGPAETNKQPGFQAKFVYDGKFGDVGTRLWVSGVTQKHNVDAGPDYTGWGWDAGAKVTFGPVTVVGTYYDASGLGTTALNLFDTDGLGNKRDSHGFYLQGLATFGKFSVGGSYGESNLDYATIADALANPTLVDKNSSWVGQVRYGLNSWVTLLGEYVRSNSQAHNGNEATSSAIAAGAILFF</sequence>
<name>A0A0J7XYU2_9SPHN</name>
<proteinExistence type="predicted"/>
<evidence type="ECO:0000313" key="4">
    <source>
        <dbReference type="Proteomes" id="UP000052232"/>
    </source>
</evidence>
<evidence type="ECO:0000256" key="2">
    <source>
        <dbReference type="SAM" id="SignalP"/>
    </source>
</evidence>
<organism evidence="3 4">
    <name type="scientific">Sphingobium cupriresistens LL01</name>
    <dbReference type="NCBI Taxonomy" id="1420583"/>
    <lineage>
        <taxon>Bacteria</taxon>
        <taxon>Pseudomonadati</taxon>
        <taxon>Pseudomonadota</taxon>
        <taxon>Alphaproteobacteria</taxon>
        <taxon>Sphingomonadales</taxon>
        <taxon>Sphingomonadaceae</taxon>
        <taxon>Sphingobium</taxon>
    </lineage>
</organism>
<dbReference type="Gene3D" id="2.40.160.10">
    <property type="entry name" value="Porin"/>
    <property type="match status" value="1"/>
</dbReference>
<dbReference type="PATRIC" id="fig|1420583.3.peg.19"/>
<keyword evidence="4" id="KW-1185">Reference proteome</keyword>
<keyword evidence="2" id="KW-0732">Signal</keyword>
<feature type="chain" id="PRO_5005291835" description="Porin domain-containing protein" evidence="2">
    <location>
        <begin position="26"/>
        <end position="466"/>
    </location>
</feature>
<dbReference type="InterPro" id="IPR023614">
    <property type="entry name" value="Porin_dom_sf"/>
</dbReference>
<dbReference type="STRING" id="1420583.V473_00140"/>
<evidence type="ECO:0000256" key="1">
    <source>
        <dbReference type="SAM" id="MobiDB-lite"/>
    </source>
</evidence>
<accession>A0A0J7XYU2</accession>
<feature type="compositionally biased region" description="Low complexity" evidence="1">
    <location>
        <begin position="54"/>
        <end position="71"/>
    </location>
</feature>
<comment type="caution">
    <text evidence="3">The sequence shown here is derived from an EMBL/GenBank/DDBJ whole genome shotgun (WGS) entry which is preliminary data.</text>
</comment>
<dbReference type="EMBL" id="JACT01000001">
    <property type="protein sequence ID" value="KMS56719.1"/>
    <property type="molecule type" value="Genomic_DNA"/>
</dbReference>
<dbReference type="Proteomes" id="UP000052232">
    <property type="component" value="Unassembled WGS sequence"/>
</dbReference>
<gene>
    <name evidence="3" type="ORF">V473_00140</name>
</gene>